<dbReference type="InterPro" id="IPR054207">
    <property type="entry name" value="DUF6913"/>
</dbReference>
<evidence type="ECO:0000313" key="2">
    <source>
        <dbReference type="Proteomes" id="UP000244929"/>
    </source>
</evidence>
<dbReference type="EMBL" id="CP029186">
    <property type="protein sequence ID" value="AWH85625.1"/>
    <property type="molecule type" value="Genomic_DNA"/>
</dbReference>
<protein>
    <submittedName>
        <fullName evidence="1">Uncharacterized protein</fullName>
    </submittedName>
</protein>
<accession>A0A2S1QZ12</accession>
<dbReference type="AlphaFoldDB" id="A0A2S1QZ12"/>
<dbReference type="Proteomes" id="UP000244929">
    <property type="component" value="Chromosome"/>
</dbReference>
<keyword evidence="2" id="KW-1185">Reference proteome</keyword>
<organism evidence="1 2">
    <name type="scientific">Flavobacterium album</name>
    <dbReference type="NCBI Taxonomy" id="2175091"/>
    <lineage>
        <taxon>Bacteria</taxon>
        <taxon>Pseudomonadati</taxon>
        <taxon>Bacteroidota</taxon>
        <taxon>Flavobacteriia</taxon>
        <taxon>Flavobacteriales</taxon>
        <taxon>Flavobacteriaceae</taxon>
        <taxon>Flavobacterium</taxon>
    </lineage>
</organism>
<reference evidence="1 2" key="1">
    <citation type="submission" date="2018-04" db="EMBL/GenBank/DDBJ databases">
        <title>Genome sequencing of Flavobacterium sp. HYN0059.</title>
        <authorList>
            <person name="Yi H."/>
            <person name="Baek C."/>
        </authorList>
    </citation>
    <scope>NUCLEOTIDE SEQUENCE [LARGE SCALE GENOMIC DNA]</scope>
    <source>
        <strain evidence="1 2">HYN0059</strain>
    </source>
</reference>
<evidence type="ECO:0000313" key="1">
    <source>
        <dbReference type="EMBL" id="AWH85625.1"/>
    </source>
</evidence>
<proteinExistence type="predicted"/>
<dbReference type="OrthoDB" id="1430532at2"/>
<dbReference type="Pfam" id="PF21857">
    <property type="entry name" value="DUF6913"/>
    <property type="match status" value="1"/>
</dbReference>
<dbReference type="KEGG" id="falb:HYN59_11135"/>
<sequence>MFLKFIKDFGLKKIIKKKLSGYKPVSSPDVVKTVGIVVDESYFLDKELLISELVNFGIDRNAIKTLSFKERVKPKEIVECCHFTRKDISVTGNFEKADVAEFIDTPFDMLISYYDVEKPPLVLATLKSKAKFKVGFSSVDNRLNHFMISSQAEKYTEFISELFKYLKILNKI</sequence>
<gene>
    <name evidence="1" type="ORF">HYN59_11135</name>
</gene>
<name>A0A2S1QZ12_9FLAO</name>